<gene>
    <name evidence="1" type="ORF">SAMN04488071_2297</name>
</gene>
<accession>A0A1G7B0P7</accession>
<dbReference type="RefSeq" id="WP_068307309.1">
    <property type="nucleotide sequence ID" value="NZ_FNAK01000005.1"/>
</dbReference>
<organism evidence="1 2">
    <name type="scientific">Kordiimonas lacus</name>
    <dbReference type="NCBI Taxonomy" id="637679"/>
    <lineage>
        <taxon>Bacteria</taxon>
        <taxon>Pseudomonadati</taxon>
        <taxon>Pseudomonadota</taxon>
        <taxon>Alphaproteobacteria</taxon>
        <taxon>Kordiimonadales</taxon>
        <taxon>Kordiimonadaceae</taxon>
        <taxon>Kordiimonas</taxon>
    </lineage>
</organism>
<keyword evidence="2" id="KW-1185">Reference proteome</keyword>
<reference evidence="1 2" key="1">
    <citation type="submission" date="2016-10" db="EMBL/GenBank/DDBJ databases">
        <authorList>
            <person name="de Groot N.N."/>
        </authorList>
    </citation>
    <scope>NUCLEOTIDE SEQUENCE [LARGE SCALE GENOMIC DNA]</scope>
    <source>
        <strain evidence="1 2">CGMCC 1.9109</strain>
    </source>
</reference>
<dbReference type="STRING" id="637679.GCA_001550055_03462"/>
<dbReference type="EMBL" id="FNAK01000005">
    <property type="protein sequence ID" value="SDE20427.1"/>
    <property type="molecule type" value="Genomic_DNA"/>
</dbReference>
<proteinExistence type="predicted"/>
<evidence type="ECO:0000313" key="2">
    <source>
        <dbReference type="Proteomes" id="UP000183685"/>
    </source>
</evidence>
<sequence length="80" mass="8611">MKGPLFKVKGTIGKMDIDNSVFDGVGEIVSVEAGGEVTEFNFKENLVKLNKEQQAKVSQMLQSGVAIGTVIQWLKAALEA</sequence>
<name>A0A1G7B0P7_9PROT</name>
<evidence type="ECO:0000313" key="1">
    <source>
        <dbReference type="EMBL" id="SDE20427.1"/>
    </source>
</evidence>
<dbReference type="Proteomes" id="UP000183685">
    <property type="component" value="Unassembled WGS sequence"/>
</dbReference>
<dbReference type="AlphaFoldDB" id="A0A1G7B0P7"/>
<protein>
    <submittedName>
        <fullName evidence="1">Uncharacterized protein</fullName>
    </submittedName>
</protein>